<evidence type="ECO:0000256" key="3">
    <source>
        <dbReference type="ARBA" id="ARBA00023172"/>
    </source>
</evidence>
<dbReference type="EMBL" id="JALLBG020000196">
    <property type="protein sequence ID" value="KAL3759810.1"/>
    <property type="molecule type" value="Genomic_DNA"/>
</dbReference>
<comment type="caution">
    <text evidence="6">The sequence shown here is derived from an EMBL/GenBank/DDBJ whole genome shotgun (WGS) entry which is preliminary data.</text>
</comment>
<dbReference type="AlphaFoldDB" id="A0ABD3MGZ1"/>
<keyword evidence="3" id="KW-0233">DNA recombination</keyword>
<dbReference type="SUPFAM" id="SSF54768">
    <property type="entry name" value="dsRNA-binding domain-like"/>
    <property type="match status" value="2"/>
</dbReference>
<gene>
    <name evidence="6" type="ORF">ACHAWU_007554</name>
</gene>
<keyword evidence="7" id="KW-1185">Reference proteome</keyword>
<protein>
    <submittedName>
        <fullName evidence="6">Uncharacterized protein</fullName>
    </submittedName>
</protein>
<dbReference type="Gene3D" id="3.30.390.80">
    <property type="entry name" value="DNA repair protein Rad52/59/22"/>
    <property type="match status" value="1"/>
</dbReference>
<evidence type="ECO:0000256" key="2">
    <source>
        <dbReference type="ARBA" id="ARBA00022763"/>
    </source>
</evidence>
<feature type="compositionally biased region" description="Polar residues" evidence="5">
    <location>
        <begin position="1"/>
        <end position="12"/>
    </location>
</feature>
<keyword evidence="2" id="KW-0227">DNA damage</keyword>
<dbReference type="PANTHER" id="PTHR12132">
    <property type="entry name" value="DNA REPAIR AND RECOMBINATION PROTEIN RAD52, RAD59"/>
    <property type="match status" value="1"/>
</dbReference>
<dbReference type="InterPro" id="IPR042525">
    <property type="entry name" value="Rad52_Rad59_Rad22_sf"/>
</dbReference>
<dbReference type="InterPro" id="IPR007232">
    <property type="entry name" value="Rad52_Rad59_Rad22"/>
</dbReference>
<name>A0ABD3MGZ1_9STRA</name>
<dbReference type="GO" id="GO:0006310">
    <property type="term" value="P:DNA recombination"/>
    <property type="evidence" value="ECO:0007669"/>
    <property type="project" value="UniProtKB-KW"/>
</dbReference>
<reference evidence="6 7" key="1">
    <citation type="submission" date="2024-10" db="EMBL/GenBank/DDBJ databases">
        <title>Updated reference genomes for cyclostephanoid diatoms.</title>
        <authorList>
            <person name="Roberts W.R."/>
            <person name="Alverson A.J."/>
        </authorList>
    </citation>
    <scope>NUCLEOTIDE SEQUENCE [LARGE SCALE GENOMIC DNA]</scope>
    <source>
        <strain evidence="6 7">AJA232-27</strain>
    </source>
</reference>
<dbReference type="Proteomes" id="UP001530293">
    <property type="component" value="Unassembled WGS sequence"/>
</dbReference>
<evidence type="ECO:0000256" key="4">
    <source>
        <dbReference type="ARBA" id="ARBA00023204"/>
    </source>
</evidence>
<accession>A0ABD3MGZ1</accession>
<evidence type="ECO:0000256" key="5">
    <source>
        <dbReference type="SAM" id="MobiDB-lite"/>
    </source>
</evidence>
<feature type="region of interest" description="Disordered" evidence="5">
    <location>
        <begin position="380"/>
        <end position="403"/>
    </location>
</feature>
<keyword evidence="4" id="KW-0234">DNA repair</keyword>
<dbReference type="InterPro" id="IPR041247">
    <property type="entry name" value="Rad52_fam"/>
</dbReference>
<evidence type="ECO:0000256" key="1">
    <source>
        <dbReference type="ARBA" id="ARBA00006638"/>
    </source>
</evidence>
<evidence type="ECO:0000313" key="7">
    <source>
        <dbReference type="Proteomes" id="UP001530293"/>
    </source>
</evidence>
<organism evidence="6 7">
    <name type="scientific">Discostella pseudostelligera</name>
    <dbReference type="NCBI Taxonomy" id="259834"/>
    <lineage>
        <taxon>Eukaryota</taxon>
        <taxon>Sar</taxon>
        <taxon>Stramenopiles</taxon>
        <taxon>Ochrophyta</taxon>
        <taxon>Bacillariophyta</taxon>
        <taxon>Coscinodiscophyceae</taxon>
        <taxon>Thalassiosirophycidae</taxon>
        <taxon>Stephanodiscales</taxon>
        <taxon>Stephanodiscaceae</taxon>
        <taxon>Discostella</taxon>
    </lineage>
</organism>
<feature type="region of interest" description="Disordered" evidence="5">
    <location>
        <begin position="1"/>
        <end position="24"/>
    </location>
</feature>
<feature type="region of interest" description="Disordered" evidence="5">
    <location>
        <begin position="449"/>
        <end position="472"/>
    </location>
</feature>
<comment type="similarity">
    <text evidence="1">Belongs to the RAD52 family.</text>
</comment>
<evidence type="ECO:0000313" key="6">
    <source>
        <dbReference type="EMBL" id="KAL3759810.1"/>
    </source>
</evidence>
<dbReference type="GO" id="GO:0006302">
    <property type="term" value="P:double-strand break repair"/>
    <property type="evidence" value="ECO:0007669"/>
    <property type="project" value="UniProtKB-ARBA"/>
</dbReference>
<dbReference type="PANTHER" id="PTHR12132:SF1">
    <property type="entry name" value="DNA REPAIR PROTEIN RAD52 HOMOLOG"/>
    <property type="match status" value="1"/>
</dbReference>
<dbReference type="Pfam" id="PF04098">
    <property type="entry name" value="Rad52_Rad22"/>
    <property type="match status" value="1"/>
</dbReference>
<proteinExistence type="inferred from homology"/>
<sequence length="472" mass="51170">MTPVPSEQTGGSFNKDFISNADGSVLRDHKGNPITVERYLSTKPLRSEVSSRKGPGGKKLSYMGGDMVTKILNETFGYDGWCLEVKNTTREEPMKDEQGRYHVSYIATARITHQRSGVYRGKPVDLSCYVHARQILLHFKITHLVSTKEDCGAGDAIDKSLATASGNALKGAVTDAMKRAARHFGEKLGNSLYHDGFNANNAPPTLKEALDMLDIDRAKSRFGFEKDGERARQNNTCSGTQGMIASNSAQAALETKRAPMDQTINNAKPSNVLAEQKPRTQYVGNVVMEHHLNTAKQHEVKPSHVQPHHGAGINTTQNMNTAPSTSAKTPTLARVTPINRTASVPTNKSSSVDLSMFDLRHNASNVGTIDEKENAKPVSLPVENGLNLPARPGTSRGAPESPTSAYIANYSDGNDAIPSMFGAHGTMSQALVFEQSQSSTTIAQSLKRKSETMQQTPSAGLDAKWTKNPYNC</sequence>